<accession>A0A9P6WVV7</accession>
<organism evidence="1 2">
    <name type="scientific">Rhizopus oryzae</name>
    <name type="common">Mucormycosis agent</name>
    <name type="synonym">Rhizopus arrhizus var. delemar</name>
    <dbReference type="NCBI Taxonomy" id="64495"/>
    <lineage>
        <taxon>Eukaryota</taxon>
        <taxon>Fungi</taxon>
        <taxon>Fungi incertae sedis</taxon>
        <taxon>Mucoromycota</taxon>
        <taxon>Mucoromycotina</taxon>
        <taxon>Mucoromycetes</taxon>
        <taxon>Mucorales</taxon>
        <taxon>Mucorineae</taxon>
        <taxon>Rhizopodaceae</taxon>
        <taxon>Rhizopus</taxon>
    </lineage>
</organism>
<proteinExistence type="predicted"/>
<keyword evidence="2" id="KW-1185">Reference proteome</keyword>
<dbReference type="Proteomes" id="UP000716291">
    <property type="component" value="Unassembled WGS sequence"/>
</dbReference>
<dbReference type="AlphaFoldDB" id="A0A9P6WVV7"/>
<protein>
    <recommendedName>
        <fullName evidence="3">Transposase Tc1-like domain-containing protein</fullName>
    </recommendedName>
</protein>
<evidence type="ECO:0008006" key="3">
    <source>
        <dbReference type="Google" id="ProtNLM"/>
    </source>
</evidence>
<comment type="caution">
    <text evidence="1">The sequence shown here is derived from an EMBL/GenBank/DDBJ whole genome shotgun (WGS) entry which is preliminary data.</text>
</comment>
<evidence type="ECO:0000313" key="2">
    <source>
        <dbReference type="Proteomes" id="UP000716291"/>
    </source>
</evidence>
<name>A0A9P6WVV7_RHIOR</name>
<dbReference type="EMBL" id="JAANQT010005578">
    <property type="protein sequence ID" value="KAG1294126.1"/>
    <property type="molecule type" value="Genomic_DNA"/>
</dbReference>
<sequence>MPRALPQDTQDSIKSALTSNRSPKDIVGEFGIHPKTVRRYRNKLFAPMVPATHGRHVLVSSAMKEYIKVLLIKGALKTAKNAHRMLMRLGYSMSYRSAINVLVSMGFHARRKKRQPLLTYNHRKQSGIK</sequence>
<gene>
    <name evidence="1" type="ORF">G6F64_013468</name>
</gene>
<evidence type="ECO:0000313" key="1">
    <source>
        <dbReference type="EMBL" id="KAG1294126.1"/>
    </source>
</evidence>
<reference evidence="1" key="1">
    <citation type="journal article" date="2020" name="Microb. Genom.">
        <title>Genetic diversity of clinical and environmental Mucorales isolates obtained from an investigation of mucormycosis cases among solid organ transplant recipients.</title>
        <authorList>
            <person name="Nguyen M.H."/>
            <person name="Kaul D."/>
            <person name="Muto C."/>
            <person name="Cheng S.J."/>
            <person name="Richter R.A."/>
            <person name="Bruno V.M."/>
            <person name="Liu G."/>
            <person name="Beyhan S."/>
            <person name="Sundermann A.J."/>
            <person name="Mounaud S."/>
            <person name="Pasculle A.W."/>
            <person name="Nierman W.C."/>
            <person name="Driscoll E."/>
            <person name="Cumbie R."/>
            <person name="Clancy C.J."/>
            <person name="Dupont C.L."/>
        </authorList>
    </citation>
    <scope>NUCLEOTIDE SEQUENCE</scope>
    <source>
        <strain evidence="1">GL11</strain>
    </source>
</reference>